<dbReference type="PROSITE" id="PS50977">
    <property type="entry name" value="HTH_TETR_2"/>
    <property type="match status" value="1"/>
</dbReference>
<dbReference type="PANTHER" id="PTHR30055">
    <property type="entry name" value="HTH-TYPE TRANSCRIPTIONAL REGULATOR RUTR"/>
    <property type="match status" value="1"/>
</dbReference>
<dbReference type="Pfam" id="PF17754">
    <property type="entry name" value="TetR_C_14"/>
    <property type="match status" value="1"/>
</dbReference>
<dbReference type="Pfam" id="PF00440">
    <property type="entry name" value="TetR_N"/>
    <property type="match status" value="1"/>
</dbReference>
<dbReference type="InterPro" id="IPR023772">
    <property type="entry name" value="DNA-bd_HTH_TetR-type_CS"/>
</dbReference>
<feature type="DNA-binding region" description="H-T-H motif" evidence="5">
    <location>
        <begin position="52"/>
        <end position="71"/>
    </location>
</feature>
<proteinExistence type="predicted"/>
<protein>
    <submittedName>
        <fullName evidence="8">TetR/AcrR family transcriptional regulator</fullName>
    </submittedName>
</protein>
<evidence type="ECO:0000313" key="8">
    <source>
        <dbReference type="EMBL" id="UXH77125.1"/>
    </source>
</evidence>
<organism evidence="8 9">
    <name type="scientific">Roseateles amylovorans</name>
    <dbReference type="NCBI Taxonomy" id="2978473"/>
    <lineage>
        <taxon>Bacteria</taxon>
        <taxon>Pseudomonadati</taxon>
        <taxon>Pseudomonadota</taxon>
        <taxon>Betaproteobacteria</taxon>
        <taxon>Burkholderiales</taxon>
        <taxon>Sphaerotilaceae</taxon>
        <taxon>Roseateles</taxon>
    </lineage>
</organism>
<reference evidence="8" key="1">
    <citation type="submission" date="2022-10" db="EMBL/GenBank/DDBJ databases">
        <title>Characterization and whole genome sequencing of a new Roseateles species, isolated from fresh water.</title>
        <authorList>
            <person name="Guliayeva D.Y."/>
            <person name="Akhremchuk A.E."/>
            <person name="Sikolenko M.A."/>
            <person name="Valentovich L.N."/>
            <person name="Sidarenka A.V."/>
        </authorList>
    </citation>
    <scope>NUCLEOTIDE SEQUENCE</scope>
    <source>
        <strain evidence="8">BIM B-1768</strain>
    </source>
</reference>
<keyword evidence="4" id="KW-0804">Transcription</keyword>
<keyword evidence="3 5" id="KW-0238">DNA-binding</keyword>
<dbReference type="InterPro" id="IPR009057">
    <property type="entry name" value="Homeodomain-like_sf"/>
</dbReference>
<evidence type="ECO:0000256" key="5">
    <source>
        <dbReference type="PROSITE-ProRule" id="PRU00335"/>
    </source>
</evidence>
<dbReference type="Proteomes" id="UP001064933">
    <property type="component" value="Chromosome"/>
</dbReference>
<evidence type="ECO:0000259" key="7">
    <source>
        <dbReference type="PROSITE" id="PS50977"/>
    </source>
</evidence>
<sequence length="210" mass="24013">MSELPSPAPSIADDSDDASSEGLRARKRRETRIRIAETALRLFLSDGFDGTTLDVIAEASGISRRTFFSYFKSKDDILLFWQDAHWRAIYDDVLKTSPDASPLQAVRDIMVKHMARYTTEEMVAIDTLMRSSPTLMSRKQAFYGEQEQALFGKLCEVWRQPERRPALRLVAMVSMGAMRLTTQTWNELPSPRKPMAKLLRETFESLKSEL</sequence>
<accession>A0ABY6AWE3</accession>
<gene>
    <name evidence="8" type="ORF">N4261_19215</name>
</gene>
<dbReference type="SUPFAM" id="SSF46689">
    <property type="entry name" value="Homeodomain-like"/>
    <property type="match status" value="1"/>
</dbReference>
<evidence type="ECO:0000256" key="6">
    <source>
        <dbReference type="SAM" id="MobiDB-lite"/>
    </source>
</evidence>
<evidence type="ECO:0000256" key="1">
    <source>
        <dbReference type="ARBA" id="ARBA00022491"/>
    </source>
</evidence>
<feature type="region of interest" description="Disordered" evidence="6">
    <location>
        <begin position="1"/>
        <end position="24"/>
    </location>
</feature>
<dbReference type="PROSITE" id="PS01081">
    <property type="entry name" value="HTH_TETR_1"/>
    <property type="match status" value="1"/>
</dbReference>
<evidence type="ECO:0000256" key="3">
    <source>
        <dbReference type="ARBA" id="ARBA00023125"/>
    </source>
</evidence>
<feature type="domain" description="HTH tetR-type" evidence="7">
    <location>
        <begin position="29"/>
        <end position="89"/>
    </location>
</feature>
<keyword evidence="2" id="KW-0805">Transcription regulation</keyword>
<dbReference type="InterPro" id="IPR050109">
    <property type="entry name" value="HTH-type_TetR-like_transc_reg"/>
</dbReference>
<dbReference type="InterPro" id="IPR041347">
    <property type="entry name" value="MftR_C"/>
</dbReference>
<evidence type="ECO:0000256" key="4">
    <source>
        <dbReference type="ARBA" id="ARBA00023163"/>
    </source>
</evidence>
<keyword evidence="1" id="KW-0678">Repressor</keyword>
<dbReference type="EMBL" id="CP104562">
    <property type="protein sequence ID" value="UXH77125.1"/>
    <property type="molecule type" value="Genomic_DNA"/>
</dbReference>
<evidence type="ECO:0000313" key="9">
    <source>
        <dbReference type="Proteomes" id="UP001064933"/>
    </source>
</evidence>
<dbReference type="PRINTS" id="PR00455">
    <property type="entry name" value="HTHTETR"/>
</dbReference>
<name>A0ABY6AWE3_9BURK</name>
<dbReference type="RefSeq" id="WP_261756869.1">
    <property type="nucleotide sequence ID" value="NZ_CP104562.2"/>
</dbReference>
<keyword evidence="9" id="KW-1185">Reference proteome</keyword>
<dbReference type="InterPro" id="IPR001647">
    <property type="entry name" value="HTH_TetR"/>
</dbReference>
<evidence type="ECO:0000256" key="2">
    <source>
        <dbReference type="ARBA" id="ARBA00023015"/>
    </source>
</evidence>
<dbReference type="Gene3D" id="1.10.357.10">
    <property type="entry name" value="Tetracycline Repressor, domain 2"/>
    <property type="match status" value="1"/>
</dbReference>
<dbReference type="PANTHER" id="PTHR30055:SF238">
    <property type="entry name" value="MYCOFACTOCIN BIOSYNTHESIS TRANSCRIPTIONAL REGULATOR MFTR-RELATED"/>
    <property type="match status" value="1"/>
</dbReference>